<evidence type="ECO:0000259" key="5">
    <source>
        <dbReference type="Pfam" id="PF00881"/>
    </source>
</evidence>
<dbReference type="PANTHER" id="PTHR43425">
    <property type="entry name" value="OXYGEN-INSENSITIVE NADPH NITROREDUCTASE"/>
    <property type="match status" value="1"/>
</dbReference>
<dbReference type="Pfam" id="PF00881">
    <property type="entry name" value="Nitroreductase"/>
    <property type="match status" value="1"/>
</dbReference>
<dbReference type="Gene3D" id="3.40.109.10">
    <property type="entry name" value="NADH Oxidase"/>
    <property type="match status" value="1"/>
</dbReference>
<reference evidence="6" key="1">
    <citation type="submission" date="2023-10" db="EMBL/GenBank/DDBJ databases">
        <authorList>
            <person name="Hackl T."/>
        </authorList>
    </citation>
    <scope>NUCLEOTIDE SEQUENCE</scope>
</reference>
<sequence>MADITTLLDARYGSNTSTSGDSISEAANLTIKTLLEHKSARHFLPSPLVPVTLEILVAAAQSAATSSNLQTWSVVAVSDPERKDALATLSGDQDFIRQAPLFLIFCADLNRLTRVSQQHQQPAEGLEYIEMFLMASLDAALAAQNAAVAAESLGLGICYVGAVRNRAAELASLLHLPSRVVALFGMAVGKPDLTAGEEVKPRLPLDEVLHREVWDDNAGAQAEHVQAYDQTLDKFNNSQGREGVALWSQRSAQRVSTLERLSGRHVLRDVLRGRDFNLK</sequence>
<comment type="caution">
    <text evidence="6">The sequence shown here is derived from an EMBL/GenBank/DDBJ whole genome shotgun (WGS) entry which is preliminary data.</text>
</comment>
<dbReference type="PIRSF" id="PIRSF005426">
    <property type="entry name" value="Frp"/>
    <property type="match status" value="1"/>
</dbReference>
<dbReference type="AlphaFoldDB" id="A0AAI8YPU6"/>
<feature type="domain" description="Nitroreductase" evidence="5">
    <location>
        <begin position="36"/>
        <end position="189"/>
    </location>
</feature>
<dbReference type="InterPro" id="IPR016446">
    <property type="entry name" value="Flavin_OxRdtase_Frp"/>
</dbReference>
<dbReference type="GO" id="GO:0016491">
    <property type="term" value="F:oxidoreductase activity"/>
    <property type="evidence" value="ECO:0007669"/>
    <property type="project" value="UniProtKB-KW"/>
</dbReference>
<evidence type="ECO:0000256" key="1">
    <source>
        <dbReference type="ARBA" id="ARBA00008366"/>
    </source>
</evidence>
<evidence type="ECO:0000256" key="2">
    <source>
        <dbReference type="ARBA" id="ARBA00022630"/>
    </source>
</evidence>
<name>A0AAI8YPU6_9PEZI</name>
<keyword evidence="4" id="KW-0560">Oxidoreductase</keyword>
<evidence type="ECO:0000313" key="7">
    <source>
        <dbReference type="Proteomes" id="UP001295740"/>
    </source>
</evidence>
<dbReference type="PANTHER" id="PTHR43425:SF2">
    <property type="entry name" value="OXYGEN-INSENSITIVE NADPH NITROREDUCTASE"/>
    <property type="match status" value="1"/>
</dbReference>
<protein>
    <submittedName>
        <fullName evidence="6">Uu.00g008270.m01.CDS01</fullName>
    </submittedName>
</protein>
<gene>
    <name evidence="6" type="ORF">KHLLAP_LOCUS13176</name>
</gene>
<dbReference type="SUPFAM" id="SSF55469">
    <property type="entry name" value="FMN-dependent nitroreductase-like"/>
    <property type="match status" value="1"/>
</dbReference>
<evidence type="ECO:0000313" key="6">
    <source>
        <dbReference type="EMBL" id="CAJ2512708.1"/>
    </source>
</evidence>
<keyword evidence="3" id="KW-0288">FMN</keyword>
<dbReference type="InterPro" id="IPR029479">
    <property type="entry name" value="Nitroreductase"/>
</dbReference>
<keyword evidence="2" id="KW-0285">Flavoprotein</keyword>
<dbReference type="EMBL" id="CAUWAG010000020">
    <property type="protein sequence ID" value="CAJ2512708.1"/>
    <property type="molecule type" value="Genomic_DNA"/>
</dbReference>
<dbReference type="InterPro" id="IPR000415">
    <property type="entry name" value="Nitroreductase-like"/>
</dbReference>
<proteinExistence type="inferred from homology"/>
<keyword evidence="7" id="KW-1185">Reference proteome</keyword>
<accession>A0AAI8YPU6</accession>
<organism evidence="6 7">
    <name type="scientific">Anthostomella pinea</name>
    <dbReference type="NCBI Taxonomy" id="933095"/>
    <lineage>
        <taxon>Eukaryota</taxon>
        <taxon>Fungi</taxon>
        <taxon>Dikarya</taxon>
        <taxon>Ascomycota</taxon>
        <taxon>Pezizomycotina</taxon>
        <taxon>Sordariomycetes</taxon>
        <taxon>Xylariomycetidae</taxon>
        <taxon>Xylariales</taxon>
        <taxon>Xylariaceae</taxon>
        <taxon>Anthostomella</taxon>
    </lineage>
</organism>
<dbReference type="Proteomes" id="UP001295740">
    <property type="component" value="Unassembled WGS sequence"/>
</dbReference>
<evidence type="ECO:0000256" key="4">
    <source>
        <dbReference type="ARBA" id="ARBA00023002"/>
    </source>
</evidence>
<evidence type="ECO:0000256" key="3">
    <source>
        <dbReference type="ARBA" id="ARBA00022643"/>
    </source>
</evidence>
<comment type="similarity">
    <text evidence="1">Belongs to the flavin oxidoreductase frp family.</text>
</comment>